<dbReference type="NCBIfam" id="TIGR00099">
    <property type="entry name" value="Cof-subfamily"/>
    <property type="match status" value="1"/>
</dbReference>
<evidence type="ECO:0000313" key="3">
    <source>
        <dbReference type="EMBL" id="UUD36731.1"/>
    </source>
</evidence>
<organism evidence="3 4">
    <name type="scientific">Mycoplasmopsis equigenitalium</name>
    <dbReference type="NCBI Taxonomy" id="114883"/>
    <lineage>
        <taxon>Bacteria</taxon>
        <taxon>Bacillati</taxon>
        <taxon>Mycoplasmatota</taxon>
        <taxon>Mycoplasmoidales</taxon>
        <taxon>Metamycoplasmataceae</taxon>
        <taxon>Mycoplasmopsis</taxon>
    </lineage>
</organism>
<keyword evidence="4" id="KW-1185">Reference proteome</keyword>
<dbReference type="GO" id="GO:0016787">
    <property type="term" value="F:hydrolase activity"/>
    <property type="evidence" value="ECO:0007669"/>
    <property type="project" value="UniProtKB-KW"/>
</dbReference>
<comment type="similarity">
    <text evidence="2">Belongs to the HAD-like hydrolase superfamily. Cof family.</text>
</comment>
<name>A0ABY5J2H9_9BACT</name>
<proteinExistence type="inferred from homology"/>
<evidence type="ECO:0000256" key="2">
    <source>
        <dbReference type="ARBA" id="ARBA00034778"/>
    </source>
</evidence>
<dbReference type="InterPro" id="IPR006379">
    <property type="entry name" value="HAD-SF_hydro_IIB"/>
</dbReference>
<dbReference type="Gene3D" id="3.40.50.1000">
    <property type="entry name" value="HAD superfamily/HAD-like"/>
    <property type="match status" value="1"/>
</dbReference>
<sequence>MNEKIKFAAFDVDGTILPYGQLSFSPKIVEAFKKLKENKIKTIIATGREFVTIGKLLDQLNGNIDYFIGANGAFIYDVEKDKIIHKNPIYYADFEVFYNEMIDSVDSMSIMDDQYGHVSEKVDTDSWFLKPHTHKLKKLDDTFSQINRKSLFIITVNSMDKQSYDLANKVIEKNHLNLSIQSAWEKGLFLAAKGVTKSSALRWLMIDHNASLKNLIAFGDGENDVEMIRDAGIGVVMQGGSRELIKYADYIAPRCDDDGVYTQLKKLNII</sequence>
<dbReference type="RefSeq" id="WP_129723206.1">
    <property type="nucleotide sequence ID" value="NZ_CP101808.1"/>
</dbReference>
<comment type="cofactor">
    <cofactor evidence="1">
        <name>Mg(2+)</name>
        <dbReference type="ChEBI" id="CHEBI:18420"/>
    </cofactor>
</comment>
<dbReference type="InterPro" id="IPR036412">
    <property type="entry name" value="HAD-like_sf"/>
</dbReference>
<dbReference type="PANTHER" id="PTHR10000">
    <property type="entry name" value="PHOSPHOSERINE PHOSPHATASE"/>
    <property type="match status" value="1"/>
</dbReference>
<evidence type="ECO:0000313" key="4">
    <source>
        <dbReference type="Proteomes" id="UP001059576"/>
    </source>
</evidence>
<evidence type="ECO:0000256" key="1">
    <source>
        <dbReference type="ARBA" id="ARBA00001946"/>
    </source>
</evidence>
<dbReference type="EMBL" id="CP101808">
    <property type="protein sequence ID" value="UUD36731.1"/>
    <property type="molecule type" value="Genomic_DNA"/>
</dbReference>
<dbReference type="PANTHER" id="PTHR10000:SF8">
    <property type="entry name" value="HAD SUPERFAMILY HYDROLASE-LIKE, TYPE 3"/>
    <property type="match status" value="1"/>
</dbReference>
<dbReference type="InterPro" id="IPR000150">
    <property type="entry name" value="Cof"/>
</dbReference>
<protein>
    <submittedName>
        <fullName evidence="3">Cof-type HAD-IIB family hydrolase</fullName>
    </submittedName>
</protein>
<gene>
    <name evidence="3" type="ORF">NPA09_02380</name>
</gene>
<dbReference type="PROSITE" id="PS01229">
    <property type="entry name" value="COF_2"/>
    <property type="match status" value="1"/>
</dbReference>
<dbReference type="SUPFAM" id="SSF56784">
    <property type="entry name" value="HAD-like"/>
    <property type="match status" value="1"/>
</dbReference>
<keyword evidence="3" id="KW-0378">Hydrolase</keyword>
<dbReference type="Pfam" id="PF08282">
    <property type="entry name" value="Hydrolase_3"/>
    <property type="match status" value="1"/>
</dbReference>
<accession>A0ABY5J2H9</accession>
<reference evidence="3" key="1">
    <citation type="submission" date="2022-07" db="EMBL/GenBank/DDBJ databases">
        <title>Complete genome of Mycoplasma equigenitalium type strain T37.</title>
        <authorList>
            <person name="Spergser J."/>
        </authorList>
    </citation>
    <scope>NUCLEOTIDE SEQUENCE</scope>
    <source>
        <strain evidence="3">T37</strain>
    </source>
</reference>
<dbReference type="Proteomes" id="UP001059576">
    <property type="component" value="Chromosome"/>
</dbReference>
<dbReference type="NCBIfam" id="NF045966">
    <property type="entry name" value="YcsE_rel_Pase"/>
    <property type="match status" value="1"/>
</dbReference>
<dbReference type="InterPro" id="IPR023214">
    <property type="entry name" value="HAD_sf"/>
</dbReference>
<dbReference type="Gene3D" id="3.30.1240.10">
    <property type="match status" value="1"/>
</dbReference>
<dbReference type="NCBIfam" id="TIGR01484">
    <property type="entry name" value="HAD-SF-IIB"/>
    <property type="match status" value="1"/>
</dbReference>